<comment type="caution">
    <text evidence="2">The sequence shown here is derived from an EMBL/GenBank/DDBJ whole genome shotgun (WGS) entry which is preliminary data.</text>
</comment>
<sequence length="55" mass="5908">MIATAATAQQYCGARGCAVLYSEDNLRVSKCCASQPRGDFNECCRLSCNIGTPCR</sequence>
<dbReference type="EMBL" id="NBNE01020210">
    <property type="protein sequence ID" value="OWY91458.1"/>
    <property type="molecule type" value="Genomic_DNA"/>
</dbReference>
<name>A0A225UEM2_9STRA</name>
<dbReference type="Proteomes" id="UP000198211">
    <property type="component" value="Unassembled WGS sequence"/>
</dbReference>
<feature type="domain" description="Phytotoxin PcF" evidence="1">
    <location>
        <begin position="9"/>
        <end position="51"/>
    </location>
</feature>
<proteinExistence type="predicted"/>
<gene>
    <name evidence="2" type="ORF">PHMEG_00039954</name>
</gene>
<keyword evidence="3" id="KW-1185">Reference proteome</keyword>
<reference evidence="3" key="1">
    <citation type="submission" date="2017-03" db="EMBL/GenBank/DDBJ databases">
        <title>Phytopthora megakarya and P. palmivora, two closely related causual agents of cacao black pod achieved similar genome size and gene model numbers by different mechanisms.</title>
        <authorList>
            <person name="Ali S."/>
            <person name="Shao J."/>
            <person name="Larry D.J."/>
            <person name="Kronmiller B."/>
            <person name="Shen D."/>
            <person name="Strem M.D."/>
            <person name="Melnick R.L."/>
            <person name="Guiltinan M.J."/>
            <person name="Tyler B.M."/>
            <person name="Meinhardt L.W."/>
            <person name="Bailey B.A."/>
        </authorList>
    </citation>
    <scope>NUCLEOTIDE SEQUENCE [LARGE SCALE GENOMIC DNA]</scope>
    <source>
        <strain evidence="3">zdho120</strain>
    </source>
</reference>
<evidence type="ECO:0000313" key="3">
    <source>
        <dbReference type="Proteomes" id="UP000198211"/>
    </source>
</evidence>
<dbReference type="AlphaFoldDB" id="A0A225UEM2"/>
<organism evidence="2 3">
    <name type="scientific">Phytophthora megakarya</name>
    <dbReference type="NCBI Taxonomy" id="4795"/>
    <lineage>
        <taxon>Eukaryota</taxon>
        <taxon>Sar</taxon>
        <taxon>Stramenopiles</taxon>
        <taxon>Oomycota</taxon>
        <taxon>Peronosporomycetes</taxon>
        <taxon>Peronosporales</taxon>
        <taxon>Peronosporaceae</taxon>
        <taxon>Phytophthora</taxon>
    </lineage>
</organism>
<dbReference type="Pfam" id="PF09461">
    <property type="entry name" value="PcF"/>
    <property type="match status" value="1"/>
</dbReference>
<accession>A0A225UEM2</accession>
<evidence type="ECO:0000259" key="1">
    <source>
        <dbReference type="Pfam" id="PF09461"/>
    </source>
</evidence>
<dbReference type="OrthoDB" id="124354at2759"/>
<protein>
    <submittedName>
        <fullName evidence="2">PcF and SCR74-like cys-rich secreted peptide</fullName>
    </submittedName>
</protein>
<dbReference type="InterPro" id="IPR018570">
    <property type="entry name" value="Phytotoxin_PcF"/>
</dbReference>
<evidence type="ECO:0000313" key="2">
    <source>
        <dbReference type="EMBL" id="OWY91458.1"/>
    </source>
</evidence>